<organism evidence="12 13">
    <name type="scientific">Xiphophorus couchianus</name>
    <name type="common">Monterrey platyfish</name>
    <dbReference type="NCBI Taxonomy" id="32473"/>
    <lineage>
        <taxon>Eukaryota</taxon>
        <taxon>Metazoa</taxon>
        <taxon>Chordata</taxon>
        <taxon>Craniata</taxon>
        <taxon>Vertebrata</taxon>
        <taxon>Euteleostomi</taxon>
        <taxon>Actinopterygii</taxon>
        <taxon>Neopterygii</taxon>
        <taxon>Teleostei</taxon>
        <taxon>Neoteleostei</taxon>
        <taxon>Acanthomorphata</taxon>
        <taxon>Ovalentaria</taxon>
        <taxon>Atherinomorphae</taxon>
        <taxon>Cyprinodontiformes</taxon>
        <taxon>Poeciliidae</taxon>
        <taxon>Poeciliinae</taxon>
        <taxon>Xiphophorus</taxon>
    </lineage>
</organism>
<dbReference type="PANTHER" id="PTHR22752:SF11">
    <property type="entry name" value="G-PROTEIN COUPLED RECEPTOR 62"/>
    <property type="match status" value="1"/>
</dbReference>
<keyword evidence="5 9" id="KW-0297">G-protein coupled receptor</keyword>
<keyword evidence="8 9" id="KW-0807">Transducer</keyword>
<feature type="transmembrane region" description="Helical" evidence="10">
    <location>
        <begin position="80"/>
        <end position="101"/>
    </location>
</feature>
<dbReference type="PRINTS" id="PR00237">
    <property type="entry name" value="GPCRRHODOPSN"/>
</dbReference>
<sequence length="392" mass="44181">FFSIIMQFYLKVEKTLSPSTSAWAPMPSAPSRQLGTPPNPQTRFRDLTGLLFMVTLNVLALLANTAVMVVVIKVPHLRKFAFVCHLCAVDLLCAILLMPLGIVSSSPYFAEVVFNVLECQIYVFLNVILIAASIFTITAISVERYYYIVHPMRYEVKMTRKLTLAVVVMVWVASAILGFSTVFGWPSYGQKSISAAHCSLHWSHKDHRRIFSALFSVTCFCLPAVVIFAVYCNVYKVARVAAQQHGPLPSWTNTQVNKAALTLMIIVGQFLICWLPYFAFHLHLILNSKPHTPNDLEVVVTWLAYSSFAMNPFFYGLLNRQIREELCKLKRCYSAYPTDPAFSKTRASFAMPSPRTTLDQTGQTGFRIPGQIPEEKTCTNTLVQTVSKKLFY</sequence>
<dbReference type="InterPro" id="IPR000276">
    <property type="entry name" value="GPCR_Rhodpsn"/>
</dbReference>
<dbReference type="GO" id="GO:0005886">
    <property type="term" value="C:plasma membrane"/>
    <property type="evidence" value="ECO:0007669"/>
    <property type="project" value="UniProtKB-SubCell"/>
</dbReference>
<evidence type="ECO:0000256" key="5">
    <source>
        <dbReference type="ARBA" id="ARBA00023040"/>
    </source>
</evidence>
<feature type="transmembrane region" description="Helical" evidence="10">
    <location>
        <begin position="50"/>
        <end position="71"/>
    </location>
</feature>
<dbReference type="GO" id="GO:0004930">
    <property type="term" value="F:G protein-coupled receptor activity"/>
    <property type="evidence" value="ECO:0007669"/>
    <property type="project" value="UniProtKB-KW"/>
</dbReference>
<dbReference type="PROSITE" id="PS50262">
    <property type="entry name" value="G_PROTEIN_RECEP_F1_2"/>
    <property type="match status" value="1"/>
</dbReference>
<dbReference type="Ensembl" id="ENSXCOT00000012908.1">
    <property type="protein sequence ID" value="ENSXCOP00000012754.1"/>
    <property type="gene ID" value="ENSXCOG00000009634.1"/>
</dbReference>
<feature type="transmembrane region" description="Helical" evidence="10">
    <location>
        <begin position="121"/>
        <end position="142"/>
    </location>
</feature>
<accession>A0A3B5LY68</accession>
<feature type="domain" description="G-protein coupled receptors family 1 profile" evidence="11">
    <location>
        <begin position="56"/>
        <end position="315"/>
    </location>
</feature>
<evidence type="ECO:0000256" key="2">
    <source>
        <dbReference type="ARBA" id="ARBA00022475"/>
    </source>
</evidence>
<keyword evidence="7 9" id="KW-0675">Receptor</keyword>
<reference evidence="12" key="1">
    <citation type="submission" date="2025-08" db="UniProtKB">
        <authorList>
            <consortium name="Ensembl"/>
        </authorList>
    </citation>
    <scope>IDENTIFICATION</scope>
</reference>
<dbReference type="PANTHER" id="PTHR22752">
    <property type="entry name" value="G PROTEIN-COUPLED RECEPTOR"/>
    <property type="match status" value="1"/>
</dbReference>
<dbReference type="InterPro" id="IPR017452">
    <property type="entry name" value="GPCR_Rhodpsn_7TM"/>
</dbReference>
<name>A0A3B5LY68_9TELE</name>
<protein>
    <submittedName>
        <fullName evidence="12">Si:ch211-213o11.11</fullName>
    </submittedName>
</protein>
<dbReference type="GO" id="GO:0005768">
    <property type="term" value="C:endosome"/>
    <property type="evidence" value="ECO:0007669"/>
    <property type="project" value="TreeGrafter"/>
</dbReference>
<evidence type="ECO:0000313" key="12">
    <source>
        <dbReference type="Ensembl" id="ENSXCOP00000012754.1"/>
    </source>
</evidence>
<dbReference type="PROSITE" id="PS00237">
    <property type="entry name" value="G_PROTEIN_RECEP_F1_1"/>
    <property type="match status" value="1"/>
</dbReference>
<keyword evidence="4 10" id="KW-1133">Transmembrane helix</keyword>
<evidence type="ECO:0000256" key="4">
    <source>
        <dbReference type="ARBA" id="ARBA00022989"/>
    </source>
</evidence>
<feature type="transmembrane region" description="Helical" evidence="10">
    <location>
        <begin position="259"/>
        <end position="279"/>
    </location>
</feature>
<evidence type="ECO:0000256" key="8">
    <source>
        <dbReference type="ARBA" id="ARBA00023224"/>
    </source>
</evidence>
<dbReference type="Gene3D" id="1.20.1070.10">
    <property type="entry name" value="Rhodopsin 7-helix transmembrane proteins"/>
    <property type="match status" value="1"/>
</dbReference>
<evidence type="ECO:0000259" key="11">
    <source>
        <dbReference type="PROSITE" id="PS50262"/>
    </source>
</evidence>
<dbReference type="Pfam" id="PF00001">
    <property type="entry name" value="7tm_1"/>
    <property type="match status" value="1"/>
</dbReference>
<evidence type="ECO:0000256" key="7">
    <source>
        <dbReference type="ARBA" id="ARBA00023170"/>
    </source>
</evidence>
<keyword evidence="13" id="KW-1185">Reference proteome</keyword>
<keyword evidence="6 10" id="KW-0472">Membrane</keyword>
<comment type="subcellular location">
    <subcellularLocation>
        <location evidence="1">Cell membrane</location>
        <topology evidence="1">Multi-pass membrane protein</topology>
    </subcellularLocation>
</comment>
<dbReference type="Proteomes" id="UP000261380">
    <property type="component" value="Unplaced"/>
</dbReference>
<evidence type="ECO:0000256" key="10">
    <source>
        <dbReference type="SAM" id="Phobius"/>
    </source>
</evidence>
<reference evidence="12" key="2">
    <citation type="submission" date="2025-09" db="UniProtKB">
        <authorList>
            <consortium name="Ensembl"/>
        </authorList>
    </citation>
    <scope>IDENTIFICATION</scope>
</reference>
<evidence type="ECO:0000313" key="13">
    <source>
        <dbReference type="Proteomes" id="UP000261380"/>
    </source>
</evidence>
<dbReference type="AlphaFoldDB" id="A0A3B5LY68"/>
<feature type="transmembrane region" description="Helical" evidence="10">
    <location>
        <begin position="299"/>
        <end position="318"/>
    </location>
</feature>
<evidence type="ECO:0000256" key="3">
    <source>
        <dbReference type="ARBA" id="ARBA00022692"/>
    </source>
</evidence>
<evidence type="ECO:0000256" key="1">
    <source>
        <dbReference type="ARBA" id="ARBA00004651"/>
    </source>
</evidence>
<feature type="transmembrane region" description="Helical" evidence="10">
    <location>
        <begin position="210"/>
        <end position="238"/>
    </location>
</feature>
<keyword evidence="2" id="KW-1003">Cell membrane</keyword>
<dbReference type="CDD" id="cd15220">
    <property type="entry name" value="7tmA_GPR61_GPR62-like"/>
    <property type="match status" value="1"/>
</dbReference>
<evidence type="ECO:0000256" key="6">
    <source>
        <dbReference type="ARBA" id="ARBA00023136"/>
    </source>
</evidence>
<dbReference type="GO" id="GO:0043235">
    <property type="term" value="C:receptor complex"/>
    <property type="evidence" value="ECO:0007669"/>
    <property type="project" value="TreeGrafter"/>
</dbReference>
<feature type="transmembrane region" description="Helical" evidence="10">
    <location>
        <begin position="162"/>
        <end position="185"/>
    </location>
</feature>
<evidence type="ECO:0000256" key="9">
    <source>
        <dbReference type="RuleBase" id="RU000688"/>
    </source>
</evidence>
<keyword evidence="3 9" id="KW-0812">Transmembrane</keyword>
<dbReference type="GeneTree" id="ENSGT00950000182998"/>
<proteinExistence type="inferred from homology"/>
<dbReference type="SUPFAM" id="SSF81321">
    <property type="entry name" value="Family A G protein-coupled receptor-like"/>
    <property type="match status" value="1"/>
</dbReference>
<comment type="similarity">
    <text evidence="9">Belongs to the G-protein coupled receptor 1 family.</text>
</comment>